<evidence type="ECO:0000256" key="7">
    <source>
        <dbReference type="SAM" id="Phobius"/>
    </source>
</evidence>
<evidence type="ECO:0000313" key="9">
    <source>
        <dbReference type="Proteomes" id="UP000294349"/>
    </source>
</evidence>
<dbReference type="InterPro" id="IPR042196">
    <property type="entry name" value="FHIPEP_4"/>
</dbReference>
<dbReference type="OrthoDB" id="9759185at2"/>
<feature type="transmembrane region" description="Helical" evidence="7">
    <location>
        <begin position="116"/>
        <end position="140"/>
    </location>
</feature>
<feature type="transmembrane region" description="Helical" evidence="7">
    <location>
        <begin position="209"/>
        <end position="229"/>
    </location>
</feature>
<dbReference type="PANTHER" id="PTHR30161">
    <property type="entry name" value="FLAGELLAR EXPORT PROTEIN, MEMBRANE FLHA SUBUNIT-RELATED"/>
    <property type="match status" value="1"/>
</dbReference>
<evidence type="ECO:0000256" key="3">
    <source>
        <dbReference type="ARBA" id="ARBA00022475"/>
    </source>
</evidence>
<dbReference type="Pfam" id="PF00771">
    <property type="entry name" value="FHIPEP"/>
    <property type="match status" value="1"/>
</dbReference>
<dbReference type="Gene3D" id="3.40.30.60">
    <property type="entry name" value="FHIPEP family, domain 1"/>
    <property type="match status" value="1"/>
</dbReference>
<reference evidence="8 9" key="1">
    <citation type="submission" date="2019-02" db="EMBL/GenBank/DDBJ databases">
        <authorList>
            <person name="Manzano-Marin A."/>
            <person name="Manzano-Marin A."/>
        </authorList>
    </citation>
    <scope>NUCLEOTIDE SEQUENCE [LARGE SCALE GENOMIC DNA]</scope>
    <source>
        <strain evidence="8 9">BuCilaricifoliae</strain>
    </source>
</reference>
<dbReference type="PIRSF" id="PIRSF005419">
    <property type="entry name" value="FlhA"/>
    <property type="match status" value="1"/>
</dbReference>
<keyword evidence="5 7" id="KW-1133">Transmembrane helix</keyword>
<dbReference type="InterPro" id="IPR042193">
    <property type="entry name" value="FHIPEP_3"/>
</dbReference>
<keyword evidence="3" id="KW-1003">Cell membrane</keyword>
<dbReference type="GO" id="GO:0044780">
    <property type="term" value="P:bacterial-type flagellum assembly"/>
    <property type="evidence" value="ECO:0007669"/>
    <property type="project" value="TreeGrafter"/>
</dbReference>
<evidence type="ECO:0000256" key="6">
    <source>
        <dbReference type="ARBA" id="ARBA00023136"/>
    </source>
</evidence>
<accession>A0A451DBF8</accession>
<name>A0A451DBF8_9GAMM</name>
<comment type="subcellular location">
    <subcellularLocation>
        <location evidence="1">Cell membrane</location>
        <topology evidence="1">Multi-pass membrane protein</topology>
    </subcellularLocation>
</comment>
<dbReference type="InterPro" id="IPR001712">
    <property type="entry name" value="T3SS_FHIPEP"/>
</dbReference>
<evidence type="ECO:0000313" key="8">
    <source>
        <dbReference type="EMBL" id="VFP83647.1"/>
    </source>
</evidence>
<dbReference type="GO" id="GO:0009306">
    <property type="term" value="P:protein secretion"/>
    <property type="evidence" value="ECO:0007669"/>
    <property type="project" value="InterPro"/>
</dbReference>
<protein>
    <submittedName>
        <fullName evidence="8">Flagellar biosynthesis protein FlhA</fullName>
    </submittedName>
</protein>
<keyword evidence="8" id="KW-0282">Flagellum</keyword>
<dbReference type="PANTHER" id="PTHR30161:SF1">
    <property type="entry name" value="FLAGELLAR BIOSYNTHESIS PROTEIN FLHA-RELATED"/>
    <property type="match status" value="1"/>
</dbReference>
<dbReference type="InterPro" id="IPR025505">
    <property type="entry name" value="FHIPEP_CS"/>
</dbReference>
<dbReference type="Proteomes" id="UP000294349">
    <property type="component" value="Chromosome"/>
</dbReference>
<keyword evidence="4 7" id="KW-0812">Transmembrane</keyword>
<dbReference type="PROSITE" id="PS00994">
    <property type="entry name" value="FHIPEP"/>
    <property type="match status" value="1"/>
</dbReference>
<feature type="transmembrane region" description="Helical" evidence="7">
    <location>
        <begin position="46"/>
        <end position="69"/>
    </location>
</feature>
<feature type="transmembrane region" description="Helical" evidence="7">
    <location>
        <begin position="241"/>
        <end position="268"/>
    </location>
</feature>
<feature type="transmembrane region" description="Helical" evidence="7">
    <location>
        <begin position="289"/>
        <end position="306"/>
    </location>
</feature>
<evidence type="ECO:0000256" key="1">
    <source>
        <dbReference type="ARBA" id="ARBA00004651"/>
    </source>
</evidence>
<proteinExistence type="inferred from homology"/>
<dbReference type="EMBL" id="LR217717">
    <property type="protein sequence ID" value="VFP83647.1"/>
    <property type="molecule type" value="Genomic_DNA"/>
</dbReference>
<keyword evidence="8" id="KW-0966">Cell projection</keyword>
<sequence>MRRLSILLNFINKINNTSLYSLVTPSLILMILCMLILPLPSFILDLFFTFNIVISIIILIVSMIVTDVLNFSSFPVVSLLSTLLRLSLNVASTRVILLNGHTGSHSAGRIIESFGIFLIGRNFFIGIIVFIILVIINFIVITKGSGRIAEVGARFILDAMPGKQMAIDADLNAGIISEQEAKERRVNVYREADFYGSMDGSSKFIRGDAIASILIIIVNIIGGLIIGIIQHNMSFLQAAKIYSILTIGDGLAAQIPSLIISIASGIILTRVGSDKINVSKQIINQIFNNSQVIFLSGIIFGIFGIIPGMPNFIFLFFTVSLLILSWYLYNKNYINKNFSKISNVKEKKLLSFSWNDIQFEHLIALELSSIFFKSIYKNKYNYLLKKIYFLRKNIAKDFGFLISDIYFIHNRKLEDGQYKILIKGVEIGCGYVFLDKLLAINNSNNIINVPGIKVKEPVFDLPAFWINSDNKEKIIKKKLLIVEPNSVIITHINKIIRKNLYELFGLQETQQLLDRISQTYPRLVEYLIPNIISITILHNILKNLLRENIPIKDIRTILETLIKHGNSMKNNVEKLTNITRIALRNFITQKFFLTAKDIYVIGLSSEIECILLKIINSEDGQLEPLFSEKLIKRTKLLVIIQKKNKFPLVLVVHPQLRNLLAKLFIISIPELTVLSFSEISEDRVIKIVHTIEKYKE</sequence>
<keyword evidence="6 7" id="KW-0472">Membrane</keyword>
<evidence type="ECO:0000256" key="5">
    <source>
        <dbReference type="ARBA" id="ARBA00022989"/>
    </source>
</evidence>
<comment type="similarity">
    <text evidence="2">Belongs to the FHIPEP (flagella/HR/invasion proteins export pore) family.</text>
</comment>
<feature type="transmembrane region" description="Helical" evidence="7">
    <location>
        <begin position="20"/>
        <end position="40"/>
    </location>
</feature>
<dbReference type="Gene3D" id="3.40.50.12790">
    <property type="entry name" value="FHIPEP family, domain 4"/>
    <property type="match status" value="1"/>
</dbReference>
<feature type="transmembrane region" description="Helical" evidence="7">
    <location>
        <begin position="76"/>
        <end position="96"/>
    </location>
</feature>
<evidence type="ECO:0000256" key="4">
    <source>
        <dbReference type="ARBA" id="ARBA00022692"/>
    </source>
</evidence>
<feature type="transmembrane region" description="Helical" evidence="7">
    <location>
        <begin position="312"/>
        <end position="329"/>
    </location>
</feature>
<keyword evidence="8" id="KW-0969">Cilium</keyword>
<evidence type="ECO:0000256" key="2">
    <source>
        <dbReference type="ARBA" id="ARBA00008835"/>
    </source>
</evidence>
<dbReference type="AlphaFoldDB" id="A0A451DBF8"/>
<dbReference type="RefSeq" id="WP_154061504.1">
    <property type="nucleotide sequence ID" value="NZ_LR217717.1"/>
</dbReference>
<gene>
    <name evidence="8" type="primary">flhA</name>
    <name evidence="8" type="ORF">BUCILAFE3058_159</name>
</gene>
<dbReference type="GO" id="GO:0005886">
    <property type="term" value="C:plasma membrane"/>
    <property type="evidence" value="ECO:0007669"/>
    <property type="project" value="UniProtKB-SubCell"/>
</dbReference>
<dbReference type="PRINTS" id="PR00949">
    <property type="entry name" value="TYPE3IMAPROT"/>
</dbReference>
<dbReference type="Gene3D" id="1.10.8.540">
    <property type="entry name" value="FHIPEP family, domain 3"/>
    <property type="match status" value="1"/>
</dbReference>
<organism evidence="8 9">
    <name type="scientific">Buchnera aphidicola</name>
    <name type="common">Cinara laricifoliae</name>
    <dbReference type="NCBI Taxonomy" id="2518977"/>
    <lineage>
        <taxon>Bacteria</taxon>
        <taxon>Pseudomonadati</taxon>
        <taxon>Pseudomonadota</taxon>
        <taxon>Gammaproteobacteria</taxon>
        <taxon>Enterobacterales</taxon>
        <taxon>Erwiniaceae</taxon>
        <taxon>Buchnera</taxon>
    </lineage>
</organism>
<dbReference type="InterPro" id="IPR042194">
    <property type="entry name" value="FHIPEP_1"/>
</dbReference>